<evidence type="ECO:0000313" key="2">
    <source>
        <dbReference type="Proteomes" id="UP000093343"/>
    </source>
</evidence>
<gene>
    <name evidence="1" type="ORF">FLP_08795</name>
</gene>
<sequence length="336" mass="40041">MNELIGLKNINSFQNINDIKRELLIFDKIFIVGLLEWKEVIEKQMFRDSRSFLEQKGLVSLNDFVIYQGYLFMNEEFNKFGGLDKYYEDKKTDDLDFRNQNLEYLIQEKKIIFDYDELSNEKKYIEIHKQISPIIESKLNESKSQNTANFFNLCNLCHDLKTRIISTSYDESKFTAIPCDNSIYSIENITNVKAEIYNLILEDFPIIEVNDLSWEQIFYFKKDPETYNSIWGLRTWITNLSKSNKSIGEIEEEYRYLKYKYEQSIKIHKLKTSNSIFQTTIQTSAELLENVAKLKLRKLSDLLFKFKENKISLMEAELKNDGNQFSYLFKINNKFK</sequence>
<evidence type="ECO:0000313" key="1">
    <source>
        <dbReference type="EMBL" id="OCB75554.1"/>
    </source>
</evidence>
<keyword evidence="2" id="KW-1185">Reference proteome</keyword>
<organism evidence="1 2">
    <name type="scientific">Flavobacterium piscis</name>
    <dbReference type="NCBI Taxonomy" id="1114874"/>
    <lineage>
        <taxon>Bacteria</taxon>
        <taxon>Pseudomonadati</taxon>
        <taxon>Bacteroidota</taxon>
        <taxon>Flavobacteriia</taxon>
        <taxon>Flavobacteriales</taxon>
        <taxon>Flavobacteriaceae</taxon>
        <taxon>Flavobacterium</taxon>
    </lineage>
</organism>
<dbReference type="Proteomes" id="UP000093343">
    <property type="component" value="Unassembled WGS sequence"/>
</dbReference>
<comment type="caution">
    <text evidence="1">The sequence shown here is derived from an EMBL/GenBank/DDBJ whole genome shotgun (WGS) entry which is preliminary data.</text>
</comment>
<proteinExistence type="predicted"/>
<reference evidence="2" key="1">
    <citation type="submission" date="2016-03" db="EMBL/GenBank/DDBJ databases">
        <title>Draft genome sequence of Paenibacillus glacialis DSM 22343.</title>
        <authorList>
            <person name="Shin S.-K."/>
            <person name="Yi H."/>
        </authorList>
    </citation>
    <scope>NUCLEOTIDE SEQUENCE [LARGE SCALE GENOMIC DNA]</scope>
    <source>
        <strain evidence="2">CCUG 60099</strain>
    </source>
</reference>
<protein>
    <submittedName>
        <fullName evidence="1">Uncharacterized protein</fullName>
    </submittedName>
</protein>
<dbReference type="RefSeq" id="WP_065449160.1">
    <property type="nucleotide sequence ID" value="NZ_LVEN01000013.1"/>
</dbReference>
<name>A0ABX2XPP2_9FLAO</name>
<dbReference type="EMBL" id="LVEN01000013">
    <property type="protein sequence ID" value="OCB75554.1"/>
    <property type="molecule type" value="Genomic_DNA"/>
</dbReference>
<accession>A0ABX2XPP2</accession>